<dbReference type="RefSeq" id="WP_059365927.1">
    <property type="nucleotide sequence ID" value="NZ_BBXJ01000001.1"/>
</dbReference>
<feature type="domain" description="Restriction endonuclease type II NgoFVII N-terminal" evidence="1">
    <location>
        <begin position="17"/>
        <end position="171"/>
    </location>
</feature>
<sequence>MNATVFSNIANAKITEKPLNNVWMDLFKSSDEILMATGYVSNDAIIELHKILELNNRIRKIDLLIGMHYLEGFSRLQYDSVCRLNQFLQREKRGSVYVSPFVKFHGKMYSFKNQQKINGLIGSANLTCFWDRTERTYETMLYLEGNSALSLQTDIKNTIQKLGRNISEVEKPRKFIEYNNNLENCLGVQKVDSTEVARLFIQSSIYQFFIPAKTEEKSNLNVFFGEGRKDKRGFIKPRPWYEVEIIVPKQITSQEGYPLHRTFTVITDDGWKFQCKTSGDYSKNFRSENDLKTLGKWIKGKLEGSGCLQTNEMITEKTLLKYGNDHFEFRSTDNPDIWLLSFKGKN</sequence>
<dbReference type="GO" id="GO:0004519">
    <property type="term" value="F:endonuclease activity"/>
    <property type="evidence" value="ECO:0007669"/>
    <property type="project" value="UniProtKB-KW"/>
</dbReference>
<accession>A0AAJ3MZQ4</accession>
<proteinExistence type="predicted"/>
<dbReference type="InterPro" id="IPR019065">
    <property type="entry name" value="RE_NgoFVII_N"/>
</dbReference>
<dbReference type="AlphaFoldDB" id="A0AAJ3MZQ4"/>
<evidence type="ECO:0000313" key="4">
    <source>
        <dbReference type="Proteomes" id="UP000188998"/>
    </source>
</evidence>
<dbReference type="Gene3D" id="3.30.870.10">
    <property type="entry name" value="Endonuclease Chain A"/>
    <property type="match status" value="1"/>
</dbReference>
<keyword evidence="3" id="KW-0378">Hydrolase</keyword>
<gene>
    <name evidence="3" type="ORF">BKG90_01845</name>
</gene>
<dbReference type="Pfam" id="PF09565">
    <property type="entry name" value="RE_NgoFVII"/>
    <property type="match status" value="1"/>
</dbReference>
<evidence type="ECO:0000259" key="1">
    <source>
        <dbReference type="Pfam" id="PF09565"/>
    </source>
</evidence>
<keyword evidence="4" id="KW-1185">Reference proteome</keyword>
<keyword evidence="3" id="KW-0540">Nuclease</keyword>
<dbReference type="InterPro" id="IPR048923">
    <property type="entry name" value="RE_NgoFVII_C"/>
</dbReference>
<keyword evidence="3" id="KW-0255">Endonuclease</keyword>
<evidence type="ECO:0000259" key="2">
    <source>
        <dbReference type="Pfam" id="PF20731"/>
    </source>
</evidence>
<name>A0AAJ3MZQ4_9PAST</name>
<protein>
    <submittedName>
        <fullName evidence="3">Restriction endonuclease</fullName>
    </submittedName>
</protein>
<dbReference type="Proteomes" id="UP000188998">
    <property type="component" value="Unassembled WGS sequence"/>
</dbReference>
<feature type="domain" description="Restriction endonuclease type II NgoFVII C-terminal B3-like DNA-binding" evidence="2">
    <location>
        <begin position="204"/>
        <end position="333"/>
    </location>
</feature>
<dbReference type="Pfam" id="PF20731">
    <property type="entry name" value="RE_NgoFVII_C"/>
    <property type="match status" value="1"/>
</dbReference>
<comment type="caution">
    <text evidence="3">The sequence shown here is derived from an EMBL/GenBank/DDBJ whole genome shotgun (WGS) entry which is preliminary data.</text>
</comment>
<evidence type="ECO:0000313" key="3">
    <source>
        <dbReference type="EMBL" id="OOF73127.1"/>
    </source>
</evidence>
<reference evidence="3 4" key="1">
    <citation type="submission" date="2016-10" db="EMBL/GenBank/DDBJ databases">
        <title>Rodentibacter gen. nov. and new species.</title>
        <authorList>
            <person name="Christensen H."/>
        </authorList>
    </citation>
    <scope>NUCLEOTIDE SEQUENCE [LARGE SCALE GENOMIC DNA]</scope>
    <source>
        <strain evidence="3 4">199137021</strain>
    </source>
</reference>
<organism evidence="3 4">
    <name type="scientific">Rodentibacter caecimuris</name>
    <dbReference type="NCBI Taxonomy" id="1796644"/>
    <lineage>
        <taxon>Bacteria</taxon>
        <taxon>Pseudomonadati</taxon>
        <taxon>Pseudomonadota</taxon>
        <taxon>Gammaproteobacteria</taxon>
        <taxon>Pasteurellales</taxon>
        <taxon>Pasteurellaceae</taxon>
        <taxon>Rodentibacter</taxon>
    </lineage>
</organism>
<dbReference type="EMBL" id="MLAB01000006">
    <property type="protein sequence ID" value="OOF73127.1"/>
    <property type="molecule type" value="Genomic_DNA"/>
</dbReference>